<name>A0A4S1CAY4_9BACT</name>
<evidence type="ECO:0000256" key="1">
    <source>
        <dbReference type="SAM" id="SignalP"/>
    </source>
</evidence>
<dbReference type="Pfam" id="PF07610">
    <property type="entry name" value="DUF1573"/>
    <property type="match status" value="1"/>
</dbReference>
<dbReference type="InterPro" id="IPR024361">
    <property type="entry name" value="BACON"/>
</dbReference>
<feature type="domain" description="BACON" evidence="2">
    <location>
        <begin position="128"/>
        <end position="226"/>
    </location>
</feature>
<dbReference type="NCBIfam" id="NF012200">
    <property type="entry name" value="choice_anch_D"/>
    <property type="match status" value="1"/>
</dbReference>
<sequence>MKLRRILYALLINLLTVTMAWAAPEVIVDQGSFNFGSVAQGRKVQHTFKVRNGGDAPLQIKKLEASCGCTAVKPSTTVVPPGKSATIEVTFDSTSFSGKVVKTVTLTSNAGKSPSYTFSMEGTVTEELQVVPRQLSLGPVSSSFATKGVLKVTNNGTGKVKLLAVNVTSSSLQIKPVIRKGELNPGETGTIEVSAQAKPEAKVLSGYLHIVTSSAQKKEITVPVYGTMTK</sequence>
<dbReference type="Pfam" id="PF19190">
    <property type="entry name" value="BACON_2"/>
    <property type="match status" value="1"/>
</dbReference>
<evidence type="ECO:0000313" key="4">
    <source>
        <dbReference type="EMBL" id="TGU72908.1"/>
    </source>
</evidence>
<accession>A0A4S1CAY4</accession>
<dbReference type="PANTHER" id="PTHR37833">
    <property type="entry name" value="LIPOPROTEIN-RELATED"/>
    <property type="match status" value="1"/>
</dbReference>
<keyword evidence="5" id="KW-1185">Reference proteome</keyword>
<evidence type="ECO:0000259" key="2">
    <source>
        <dbReference type="Pfam" id="PF19190"/>
    </source>
</evidence>
<feature type="chain" id="PRO_5044609011" evidence="1">
    <location>
        <begin position="23"/>
        <end position="230"/>
    </location>
</feature>
<dbReference type="AlphaFoldDB" id="A0A4S1CAY4"/>
<dbReference type="InterPro" id="IPR013783">
    <property type="entry name" value="Ig-like_fold"/>
</dbReference>
<dbReference type="RefSeq" id="WP_135870375.1">
    <property type="nucleotide sequence ID" value="NZ_SRSC01000002.1"/>
</dbReference>
<evidence type="ECO:0000313" key="5">
    <source>
        <dbReference type="Proteomes" id="UP000306416"/>
    </source>
</evidence>
<comment type="caution">
    <text evidence="3">The sequence shown here is derived from an EMBL/GenBank/DDBJ whole genome shotgun (WGS) entry which is preliminary data.</text>
</comment>
<organism evidence="3 5">
    <name type="scientific">Geomonas terrae</name>
    <dbReference type="NCBI Taxonomy" id="2562681"/>
    <lineage>
        <taxon>Bacteria</taxon>
        <taxon>Pseudomonadati</taxon>
        <taxon>Thermodesulfobacteriota</taxon>
        <taxon>Desulfuromonadia</taxon>
        <taxon>Geobacterales</taxon>
        <taxon>Geobacteraceae</taxon>
        <taxon>Geomonas</taxon>
    </lineage>
</organism>
<dbReference type="InterPro" id="IPR011467">
    <property type="entry name" value="DUF1573"/>
</dbReference>
<reference evidence="3 5" key="1">
    <citation type="submission" date="2019-04" db="EMBL/GenBank/DDBJ databases">
        <title>Geobacter oryzae sp. nov., ferric-reducing bacteria isolated from paddy soil.</title>
        <authorList>
            <person name="Xu Z."/>
            <person name="Masuda Y."/>
            <person name="Itoh H."/>
            <person name="Senoo K."/>
        </authorList>
    </citation>
    <scope>NUCLEOTIDE SEQUENCE [LARGE SCALE GENOMIC DNA]</scope>
    <source>
        <strain evidence="3 5">Red111</strain>
    </source>
</reference>
<dbReference type="Proteomes" id="UP000306416">
    <property type="component" value="Unassembled WGS sequence"/>
</dbReference>
<dbReference type="PANTHER" id="PTHR37833:SF1">
    <property type="entry name" value="SIGNAL PEPTIDE PROTEIN"/>
    <property type="match status" value="1"/>
</dbReference>
<proteinExistence type="predicted"/>
<gene>
    <name evidence="4" type="ORF">E4633_11520</name>
    <name evidence="3" type="ORF">E4633_15910</name>
</gene>
<feature type="signal peptide" evidence="1">
    <location>
        <begin position="1"/>
        <end position="22"/>
    </location>
</feature>
<protein>
    <submittedName>
        <fullName evidence="3">DUF1573 domain-containing protein</fullName>
    </submittedName>
</protein>
<dbReference type="EMBL" id="SRSC01000004">
    <property type="protein sequence ID" value="TGU70488.1"/>
    <property type="molecule type" value="Genomic_DNA"/>
</dbReference>
<evidence type="ECO:0000313" key="3">
    <source>
        <dbReference type="EMBL" id="TGU70488.1"/>
    </source>
</evidence>
<dbReference type="EMBL" id="SRSC01000002">
    <property type="protein sequence ID" value="TGU72908.1"/>
    <property type="molecule type" value="Genomic_DNA"/>
</dbReference>
<dbReference type="Gene3D" id="2.60.40.10">
    <property type="entry name" value="Immunoglobulins"/>
    <property type="match status" value="2"/>
</dbReference>
<keyword evidence="1" id="KW-0732">Signal</keyword>